<keyword evidence="2" id="KW-1185">Reference proteome</keyword>
<dbReference type="Proteomes" id="UP000199586">
    <property type="component" value="Unassembled WGS sequence"/>
</dbReference>
<evidence type="ECO:0000313" key="2">
    <source>
        <dbReference type="Proteomes" id="UP000199586"/>
    </source>
</evidence>
<dbReference type="AlphaFoldDB" id="A0A1I5RHS5"/>
<gene>
    <name evidence="1" type="ORF">SAMN04488241_103237</name>
</gene>
<sequence length="65" mass="7220">MLRMRIKRLNARTERAIDRLAAVEMSVAALGDEDLLDLADIFAAGDPTPLREMAAAEMHRRGLTL</sequence>
<name>A0A1I5RHS5_9SPHN</name>
<organism evidence="1 2">
    <name type="scientific">Sphingomonas rubra</name>
    <dbReference type="NCBI Taxonomy" id="634430"/>
    <lineage>
        <taxon>Bacteria</taxon>
        <taxon>Pseudomonadati</taxon>
        <taxon>Pseudomonadota</taxon>
        <taxon>Alphaproteobacteria</taxon>
        <taxon>Sphingomonadales</taxon>
        <taxon>Sphingomonadaceae</taxon>
        <taxon>Sphingomonas</taxon>
    </lineage>
</organism>
<dbReference type="STRING" id="634430.SAMN04488241_103237"/>
<proteinExistence type="predicted"/>
<reference evidence="1 2" key="1">
    <citation type="submission" date="2016-10" db="EMBL/GenBank/DDBJ databases">
        <authorList>
            <person name="de Groot N.N."/>
        </authorList>
    </citation>
    <scope>NUCLEOTIDE SEQUENCE [LARGE SCALE GENOMIC DNA]</scope>
    <source>
        <strain evidence="1 2">CGMCC 1.9113</strain>
    </source>
</reference>
<protein>
    <submittedName>
        <fullName evidence="1">Uncharacterized protein</fullName>
    </submittedName>
</protein>
<accession>A0A1I5RHS5</accession>
<evidence type="ECO:0000313" key="1">
    <source>
        <dbReference type="EMBL" id="SFP57496.1"/>
    </source>
</evidence>
<dbReference type="EMBL" id="FOXP01000003">
    <property type="protein sequence ID" value="SFP57496.1"/>
    <property type="molecule type" value="Genomic_DNA"/>
</dbReference>